<organism evidence="3">
    <name type="scientific">Thiothrix subterranea</name>
    <dbReference type="NCBI Taxonomy" id="2735563"/>
    <lineage>
        <taxon>Bacteria</taxon>
        <taxon>Pseudomonadati</taxon>
        <taxon>Pseudomonadota</taxon>
        <taxon>Gammaproteobacteria</taxon>
        <taxon>Thiotrichales</taxon>
        <taxon>Thiotrichaceae</taxon>
        <taxon>Thiothrix</taxon>
    </lineage>
</organism>
<keyword evidence="1" id="KW-1133">Transmembrane helix</keyword>
<keyword evidence="1" id="KW-0812">Transmembrane</keyword>
<keyword evidence="1" id="KW-0472">Membrane</keyword>
<sequence>MLNFFTSFEGIIFMSVSTIIFIFGFLGYLAWKFYKLSGHKPMPGEKSW</sequence>
<dbReference type="AlphaFoldDB" id="A0AA51MQ34"/>
<feature type="transmembrane region" description="Helical" evidence="1">
    <location>
        <begin position="12"/>
        <end position="31"/>
    </location>
</feature>
<name>A0AA51MQ34_9GAMM</name>
<accession>A0AA51MQ34</accession>
<dbReference type="RefSeq" id="WP_308134352.1">
    <property type="nucleotide sequence ID" value="NZ_CP133197.1"/>
</dbReference>
<dbReference type="Proteomes" id="UP001229862">
    <property type="component" value="Chromosome"/>
</dbReference>
<proteinExistence type="predicted"/>
<evidence type="ECO:0000256" key="1">
    <source>
        <dbReference type="SAM" id="Phobius"/>
    </source>
</evidence>
<evidence type="ECO:0000313" key="3">
    <source>
        <dbReference type="EMBL" id="WML87824.1"/>
    </source>
</evidence>
<dbReference type="EMBL" id="CP133217">
    <property type="protein sequence ID" value="WML87824.1"/>
    <property type="molecule type" value="Genomic_DNA"/>
</dbReference>
<protein>
    <submittedName>
        <fullName evidence="3">Uncharacterized protein</fullName>
    </submittedName>
</protein>
<gene>
    <name evidence="2" type="ORF">RCC75_07140</name>
    <name evidence="3" type="ORF">RCG00_05515</name>
</gene>
<reference evidence="3 4" key="1">
    <citation type="submission" date="2023-08" db="EMBL/GenBank/DDBJ databases">
        <title>New molecular markers tilS and rpoB for phylogenetic and monitoring studies of the genus Thiothrix biodiversity.</title>
        <authorList>
            <person name="Ravin N.V."/>
            <person name="Smolyakov D."/>
            <person name="Markov N.D."/>
            <person name="Beletsky A.V."/>
            <person name="Mardanov A.V."/>
            <person name="Rudenko T.S."/>
            <person name="Grabovich M.Y."/>
        </authorList>
    </citation>
    <scope>NUCLEOTIDE SEQUENCE</scope>
    <source>
        <strain evidence="3">DNT52</strain>
        <strain evidence="2 4">H33</strain>
    </source>
</reference>
<evidence type="ECO:0000313" key="4">
    <source>
        <dbReference type="Proteomes" id="UP001223336"/>
    </source>
</evidence>
<evidence type="ECO:0000313" key="2">
    <source>
        <dbReference type="EMBL" id="MDQ5768297.1"/>
    </source>
</evidence>
<dbReference type="Proteomes" id="UP001223336">
    <property type="component" value="Unassembled WGS sequence"/>
</dbReference>
<keyword evidence="4" id="KW-1185">Reference proteome</keyword>
<dbReference type="EMBL" id="JAVFKN010000007">
    <property type="protein sequence ID" value="MDQ5768297.1"/>
    <property type="molecule type" value="Genomic_DNA"/>
</dbReference>